<feature type="compositionally biased region" description="Basic and acidic residues" evidence="1">
    <location>
        <begin position="100"/>
        <end position="113"/>
    </location>
</feature>
<evidence type="ECO:0000313" key="3">
    <source>
        <dbReference type="Proteomes" id="UP000663828"/>
    </source>
</evidence>
<keyword evidence="3" id="KW-1185">Reference proteome</keyword>
<feature type="compositionally biased region" description="Acidic residues" evidence="1">
    <location>
        <begin position="60"/>
        <end position="69"/>
    </location>
</feature>
<name>A0A816DSU0_ADIRI</name>
<feature type="region of interest" description="Disordered" evidence="1">
    <location>
        <begin position="1"/>
        <end position="157"/>
    </location>
</feature>
<evidence type="ECO:0000256" key="1">
    <source>
        <dbReference type="SAM" id="MobiDB-lite"/>
    </source>
</evidence>
<organism evidence="2 3">
    <name type="scientific">Adineta ricciae</name>
    <name type="common">Rotifer</name>
    <dbReference type="NCBI Taxonomy" id="249248"/>
    <lineage>
        <taxon>Eukaryota</taxon>
        <taxon>Metazoa</taxon>
        <taxon>Spiralia</taxon>
        <taxon>Gnathifera</taxon>
        <taxon>Rotifera</taxon>
        <taxon>Eurotatoria</taxon>
        <taxon>Bdelloidea</taxon>
        <taxon>Adinetida</taxon>
        <taxon>Adinetidae</taxon>
        <taxon>Adineta</taxon>
    </lineage>
</organism>
<proteinExistence type="predicted"/>
<evidence type="ECO:0000313" key="2">
    <source>
        <dbReference type="EMBL" id="CAF1637805.1"/>
    </source>
</evidence>
<protein>
    <submittedName>
        <fullName evidence="2">Uncharacterized protein</fullName>
    </submittedName>
</protein>
<dbReference type="AlphaFoldDB" id="A0A816DSU0"/>
<feature type="compositionally biased region" description="Basic and acidic residues" evidence="1">
    <location>
        <begin position="80"/>
        <end position="93"/>
    </location>
</feature>
<feature type="compositionally biased region" description="Low complexity" evidence="1">
    <location>
        <begin position="70"/>
        <end position="79"/>
    </location>
</feature>
<reference evidence="2" key="1">
    <citation type="submission" date="2021-02" db="EMBL/GenBank/DDBJ databases">
        <authorList>
            <person name="Nowell W R."/>
        </authorList>
    </citation>
    <scope>NUCLEOTIDE SEQUENCE</scope>
</reference>
<gene>
    <name evidence="2" type="ORF">XAT740_LOCUS52775</name>
</gene>
<accession>A0A816DSU0</accession>
<sequence>MDHIEENQADTPMFSFNPSSLDYDDEEFRAGYPFDLDKLDDPDELPEEKSTQDDLSSTNDDNDDDDNDLDQAAALLNIDDYNKEKKNGQEKKQCSACKQEVGKKSSKNADHDIGCGAGANQNVNMTRHEEKNQFDNRRVTRSNQMKDKQVNEQRLTK</sequence>
<feature type="compositionally biased region" description="Basic and acidic residues" evidence="1">
    <location>
        <begin position="126"/>
        <end position="157"/>
    </location>
</feature>
<dbReference type="EMBL" id="CAJNOR010008805">
    <property type="protein sequence ID" value="CAF1637805.1"/>
    <property type="molecule type" value="Genomic_DNA"/>
</dbReference>
<dbReference type="Proteomes" id="UP000663828">
    <property type="component" value="Unassembled WGS sequence"/>
</dbReference>
<comment type="caution">
    <text evidence="2">The sequence shown here is derived from an EMBL/GenBank/DDBJ whole genome shotgun (WGS) entry which is preliminary data.</text>
</comment>